<feature type="compositionally biased region" description="Polar residues" evidence="1">
    <location>
        <begin position="484"/>
        <end position="497"/>
    </location>
</feature>
<proteinExistence type="predicted"/>
<evidence type="ECO:0000256" key="1">
    <source>
        <dbReference type="SAM" id="MobiDB-lite"/>
    </source>
</evidence>
<dbReference type="AlphaFoldDB" id="A0AAD4M6S5"/>
<feature type="region of interest" description="Disordered" evidence="1">
    <location>
        <begin position="335"/>
        <end position="529"/>
    </location>
</feature>
<evidence type="ECO:0000313" key="4">
    <source>
        <dbReference type="Proteomes" id="UP001203297"/>
    </source>
</evidence>
<evidence type="ECO:0000313" key="3">
    <source>
        <dbReference type="EMBL" id="KAI0302435.1"/>
    </source>
</evidence>
<gene>
    <name evidence="3" type="ORF">B0F90DRAFT_1816628</name>
</gene>
<dbReference type="Proteomes" id="UP001203297">
    <property type="component" value="Unassembled WGS sequence"/>
</dbReference>
<protein>
    <submittedName>
        <fullName evidence="3">Uncharacterized protein</fullName>
    </submittedName>
</protein>
<feature type="compositionally biased region" description="Basic residues" evidence="1">
    <location>
        <begin position="227"/>
        <end position="273"/>
    </location>
</feature>
<evidence type="ECO:0000256" key="2">
    <source>
        <dbReference type="SAM" id="SignalP"/>
    </source>
</evidence>
<feature type="compositionally biased region" description="Basic and acidic residues" evidence="1">
    <location>
        <begin position="205"/>
        <end position="218"/>
    </location>
</feature>
<comment type="caution">
    <text evidence="3">The sequence shown here is derived from an EMBL/GenBank/DDBJ whole genome shotgun (WGS) entry which is preliminary data.</text>
</comment>
<sequence length="529" mass="55830">MISKTLTAFVFFLTLTSSSVNAHAGVSPALGVKGNLARGNVERPSNADPCGKVDIAQTIGTSTPVVAAADGTFSPSVISFNPGADGSRSIKTVKVDASGTGKNFVAAKVVANGDPAPKTSSAQQIKVQLPPGTKCTGGPKKDLCLASFTTTAGFGNCVVVSQSAAGSKARRALTAEGNRKRAASVLLRAVSSAIAANQNQTVTPAKDDKKAKGQELKHGAAGNKTEKHGHKYKHGAKGNKTAHHGHKHHGGAKNKTHHGHKLHGGAKNKTHHVHKLHNGAKNKTVSVRSDITLALQAALKDTAAKNAAKAAKKEALRLAEKNKNRLHSDAAGAAKALKDAASKPKVLKNAASKPKAVHIGKKIRELDNEVRSDVDQKDKKVDKDAKKDKKDKDAKKDKKKDKDAKKDKKADKDAKQDKKADKDAKQDKKDKDAKQDKKADKDAKQDKKADKDAKQDKKADKDAKQDKKADKDAKKDKKVDKAASKNQTAVKGGQKNNAAAGKPTSANGNVHRSETLKRSWGSRLSAPLA</sequence>
<feature type="chain" id="PRO_5042040538" evidence="2">
    <location>
        <begin position="23"/>
        <end position="529"/>
    </location>
</feature>
<dbReference type="EMBL" id="WTXG01000011">
    <property type="protein sequence ID" value="KAI0302435.1"/>
    <property type="molecule type" value="Genomic_DNA"/>
</dbReference>
<keyword evidence="2" id="KW-0732">Signal</keyword>
<feature type="compositionally biased region" description="Basic and acidic residues" evidence="1">
    <location>
        <begin position="362"/>
        <end position="483"/>
    </location>
</feature>
<keyword evidence="4" id="KW-1185">Reference proteome</keyword>
<organism evidence="3 4">
    <name type="scientific">Multifurca ochricompacta</name>
    <dbReference type="NCBI Taxonomy" id="376703"/>
    <lineage>
        <taxon>Eukaryota</taxon>
        <taxon>Fungi</taxon>
        <taxon>Dikarya</taxon>
        <taxon>Basidiomycota</taxon>
        <taxon>Agaricomycotina</taxon>
        <taxon>Agaricomycetes</taxon>
        <taxon>Russulales</taxon>
        <taxon>Russulaceae</taxon>
        <taxon>Multifurca</taxon>
    </lineage>
</organism>
<name>A0AAD4M6S5_9AGAM</name>
<accession>A0AAD4M6S5</accession>
<feature type="region of interest" description="Disordered" evidence="1">
    <location>
        <begin position="198"/>
        <end position="273"/>
    </location>
</feature>
<feature type="signal peptide" evidence="2">
    <location>
        <begin position="1"/>
        <end position="22"/>
    </location>
</feature>
<reference evidence="3" key="1">
    <citation type="journal article" date="2022" name="New Phytol.">
        <title>Evolutionary transition to the ectomycorrhizal habit in the genomes of a hyperdiverse lineage of mushroom-forming fungi.</title>
        <authorList>
            <person name="Looney B."/>
            <person name="Miyauchi S."/>
            <person name="Morin E."/>
            <person name="Drula E."/>
            <person name="Courty P.E."/>
            <person name="Kohler A."/>
            <person name="Kuo A."/>
            <person name="LaButti K."/>
            <person name="Pangilinan J."/>
            <person name="Lipzen A."/>
            <person name="Riley R."/>
            <person name="Andreopoulos W."/>
            <person name="He G."/>
            <person name="Johnson J."/>
            <person name="Nolan M."/>
            <person name="Tritt A."/>
            <person name="Barry K.W."/>
            <person name="Grigoriev I.V."/>
            <person name="Nagy L.G."/>
            <person name="Hibbett D."/>
            <person name="Henrissat B."/>
            <person name="Matheny P.B."/>
            <person name="Labbe J."/>
            <person name="Martin F.M."/>
        </authorList>
    </citation>
    <scope>NUCLEOTIDE SEQUENCE</scope>
    <source>
        <strain evidence="3">BPL690</strain>
    </source>
</reference>